<evidence type="ECO:0000256" key="1">
    <source>
        <dbReference type="SAM" id="SignalP"/>
    </source>
</evidence>
<feature type="signal peptide" evidence="1">
    <location>
        <begin position="1"/>
        <end position="18"/>
    </location>
</feature>
<organism evidence="2 3">
    <name type="scientific">Steinernema carpocapsae</name>
    <name type="common">Entomopathogenic nematode</name>
    <dbReference type="NCBI Taxonomy" id="34508"/>
    <lineage>
        <taxon>Eukaryota</taxon>
        <taxon>Metazoa</taxon>
        <taxon>Ecdysozoa</taxon>
        <taxon>Nematoda</taxon>
        <taxon>Chromadorea</taxon>
        <taxon>Rhabditida</taxon>
        <taxon>Tylenchina</taxon>
        <taxon>Panagrolaimomorpha</taxon>
        <taxon>Strongyloidoidea</taxon>
        <taxon>Steinernematidae</taxon>
        <taxon>Steinernema</taxon>
    </lineage>
</organism>
<name>A0A4U5N1S7_STECR</name>
<comment type="caution">
    <text evidence="2">The sequence shown here is derived from an EMBL/GenBank/DDBJ whole genome shotgun (WGS) entry which is preliminary data.</text>
</comment>
<dbReference type="EMBL" id="AZBU02000005">
    <property type="protein sequence ID" value="TKR76319.1"/>
    <property type="molecule type" value="Genomic_DNA"/>
</dbReference>
<keyword evidence="1" id="KW-0732">Signal</keyword>
<reference evidence="2 3" key="2">
    <citation type="journal article" date="2019" name="G3 (Bethesda)">
        <title>Hybrid Assembly of the Genome of the Entomopathogenic Nematode Steinernema carpocapsae Identifies the X-Chromosome.</title>
        <authorList>
            <person name="Serra L."/>
            <person name="Macchietto M."/>
            <person name="Macias-Munoz A."/>
            <person name="McGill C.J."/>
            <person name="Rodriguez I.M."/>
            <person name="Rodriguez B."/>
            <person name="Murad R."/>
            <person name="Mortazavi A."/>
        </authorList>
    </citation>
    <scope>NUCLEOTIDE SEQUENCE [LARGE SCALE GENOMIC DNA]</scope>
    <source>
        <strain evidence="2 3">ALL</strain>
    </source>
</reference>
<accession>A0A4U5N1S7</accession>
<reference evidence="2 3" key="1">
    <citation type="journal article" date="2015" name="Genome Biol.">
        <title>Comparative genomics of Steinernema reveals deeply conserved gene regulatory networks.</title>
        <authorList>
            <person name="Dillman A.R."/>
            <person name="Macchietto M."/>
            <person name="Porter C.F."/>
            <person name="Rogers A."/>
            <person name="Williams B."/>
            <person name="Antoshechkin I."/>
            <person name="Lee M.M."/>
            <person name="Goodwin Z."/>
            <person name="Lu X."/>
            <person name="Lewis E.E."/>
            <person name="Goodrich-Blair H."/>
            <person name="Stock S.P."/>
            <person name="Adams B.J."/>
            <person name="Sternberg P.W."/>
            <person name="Mortazavi A."/>
        </authorList>
    </citation>
    <scope>NUCLEOTIDE SEQUENCE [LARGE SCALE GENOMIC DNA]</scope>
    <source>
        <strain evidence="2 3">ALL</strain>
    </source>
</reference>
<evidence type="ECO:0000313" key="2">
    <source>
        <dbReference type="EMBL" id="TKR76319.1"/>
    </source>
</evidence>
<proteinExistence type="predicted"/>
<feature type="chain" id="PRO_5020642366" evidence="1">
    <location>
        <begin position="19"/>
        <end position="239"/>
    </location>
</feature>
<dbReference type="AlphaFoldDB" id="A0A4U5N1S7"/>
<gene>
    <name evidence="2" type="ORF">L596_017474</name>
</gene>
<keyword evidence="3" id="KW-1185">Reference proteome</keyword>
<protein>
    <submittedName>
        <fullName evidence="2">Uncharacterized protein</fullName>
    </submittedName>
</protein>
<sequence>MRLIVTAILALVVAAAEGDRRTRIRSHEKIQCLPTLGDVEVATLVAGIPLKTTFNGTSVNLLELYNRWCERTNGSFTAVTARLLLGYGSDVFVLPYYLGEIVDDPAWGGRMFKSRAPGPIQFIGWYQANRDLEMVTNVTMVELGEADPAELTFSDDIVFVGDRLYHPSSGVFVDPRHPLYNFDAFHKRGNHFDLATQESVRHEAANTTLIAVIDGHRITRKPCYRLTFPDPTRLPRRRL</sequence>
<evidence type="ECO:0000313" key="3">
    <source>
        <dbReference type="Proteomes" id="UP000298663"/>
    </source>
</evidence>
<dbReference type="Proteomes" id="UP000298663">
    <property type="component" value="Unassembled WGS sequence"/>
</dbReference>